<feature type="transmembrane region" description="Helical" evidence="1">
    <location>
        <begin position="7"/>
        <end position="24"/>
    </location>
</feature>
<dbReference type="EMBL" id="JGEA01000029">
    <property type="protein sequence ID" value="EYA13628.1"/>
    <property type="molecule type" value="Genomic_DNA"/>
</dbReference>
<evidence type="ECO:0008006" key="4">
    <source>
        <dbReference type="Google" id="ProtNLM"/>
    </source>
</evidence>
<reference evidence="2 3" key="1">
    <citation type="submission" date="2014-02" db="EMBL/GenBank/DDBJ databases">
        <authorList>
            <person name="Sears C."/>
            <person name="Carroll K."/>
            <person name="Sack B.R."/>
            <person name="Qadri F."/>
            <person name="Myers L.L."/>
            <person name="Chung G.-T."/>
            <person name="Escheverria P."/>
            <person name="Fraser C.M."/>
            <person name="Sadzewicz L."/>
            <person name="Shefchek K.A."/>
            <person name="Tallon L."/>
            <person name="Das S.P."/>
            <person name="Daugherty S."/>
            <person name="Mongodin E.F."/>
        </authorList>
    </citation>
    <scope>NUCLEOTIDE SEQUENCE [LARGE SCALE GENOMIC DNA]</scope>
    <source>
        <strain evidence="2 3">1007-1-F #10</strain>
    </source>
</reference>
<keyword evidence="1" id="KW-0812">Transmembrane</keyword>
<gene>
    <name evidence="2" type="ORF">M104_3171</name>
</gene>
<keyword evidence="1" id="KW-1133">Transmembrane helix</keyword>
<dbReference type="Proteomes" id="UP000022433">
    <property type="component" value="Unassembled WGS sequence"/>
</dbReference>
<evidence type="ECO:0000313" key="2">
    <source>
        <dbReference type="EMBL" id="EYA13628.1"/>
    </source>
</evidence>
<dbReference type="RefSeq" id="WP_032533630.1">
    <property type="nucleotide sequence ID" value="NZ_JGEA01000029.1"/>
</dbReference>
<name>A0AAN4SHK6_BACFG</name>
<sequence>MRELHKVLILLNFISALFLLQIVFEWVPLISCNYSTERIANINSLVVDLSIGVITSSFFYYLLIYIPEKRRQKVVRAMIQRHLIRISNDMINIVAYLTDIYSGSNKSNLYDDIPIKTFDGIFEEIDIIKPKAYVHQLLDDSKFKSVEKLSLEIIYHGRFSSLKNDINKILAIPSIIYEDTELIKTLTNIKECGLFHILSADFEEVKEWEFRKQTRHLFEADKFYTYYLALLKYIKPSPILLRKATKEDIDEYFKEINYKAE</sequence>
<keyword evidence="1" id="KW-0472">Membrane</keyword>
<comment type="caution">
    <text evidence="2">The sequence shown here is derived from an EMBL/GenBank/DDBJ whole genome shotgun (WGS) entry which is preliminary data.</text>
</comment>
<dbReference type="AlphaFoldDB" id="A0AAN4SHK6"/>
<organism evidence="2 3">
    <name type="scientific">Bacteroides fragilis str. 1007-1-F #10</name>
    <dbReference type="NCBI Taxonomy" id="1339295"/>
    <lineage>
        <taxon>Bacteria</taxon>
        <taxon>Pseudomonadati</taxon>
        <taxon>Bacteroidota</taxon>
        <taxon>Bacteroidia</taxon>
        <taxon>Bacteroidales</taxon>
        <taxon>Bacteroidaceae</taxon>
        <taxon>Bacteroides</taxon>
    </lineage>
</organism>
<feature type="transmembrane region" description="Helical" evidence="1">
    <location>
        <begin position="44"/>
        <end position="66"/>
    </location>
</feature>
<proteinExistence type="predicted"/>
<protein>
    <recommendedName>
        <fullName evidence="4">Transmembrane protein</fullName>
    </recommendedName>
</protein>
<evidence type="ECO:0000256" key="1">
    <source>
        <dbReference type="SAM" id="Phobius"/>
    </source>
</evidence>
<accession>A0AAN4SHK6</accession>
<evidence type="ECO:0000313" key="3">
    <source>
        <dbReference type="Proteomes" id="UP000022433"/>
    </source>
</evidence>